<name>A0A9D1V814_9FIRM</name>
<dbReference type="AlphaFoldDB" id="A0A9D1V814"/>
<gene>
    <name evidence="1" type="ORF">H9741_05155</name>
</gene>
<sequence length="218" mass="25608">MGVTKTDYMRGMQCPKMLWLDRHKPEEKVIPPEVQELLDKGNEFGDRAMGMFGEYVEMTAYREDGRLDFSAMLQRTQEHLLDGTKVLCEAAFRYYGNYCAVDILRRTESGYEMYEVKNSDGVKDQFVRDIGFQLYILLRCHVKVEKCFVVYRGEGTEEFSVADVTPQAKAYSRTVNDNIWRLGKVKVQKEEVEMQTGEQCEQPYRCWYWDYCHAGEKK</sequence>
<organism evidence="1 2">
    <name type="scientific">Candidatus Borkfalkia faecipullorum</name>
    <dbReference type="NCBI Taxonomy" id="2838510"/>
    <lineage>
        <taxon>Bacteria</taxon>
        <taxon>Bacillati</taxon>
        <taxon>Bacillota</taxon>
        <taxon>Clostridia</taxon>
        <taxon>Christensenellales</taxon>
        <taxon>Christensenellaceae</taxon>
        <taxon>Candidatus Borkfalkia</taxon>
    </lineage>
</organism>
<evidence type="ECO:0000313" key="2">
    <source>
        <dbReference type="Proteomes" id="UP000824204"/>
    </source>
</evidence>
<proteinExistence type="predicted"/>
<protein>
    <recommendedName>
        <fullName evidence="3">DUF83 domain-containing protein</fullName>
    </recommendedName>
</protein>
<accession>A0A9D1V814</accession>
<evidence type="ECO:0008006" key="3">
    <source>
        <dbReference type="Google" id="ProtNLM"/>
    </source>
</evidence>
<dbReference type="Proteomes" id="UP000824204">
    <property type="component" value="Unassembled WGS sequence"/>
</dbReference>
<comment type="caution">
    <text evidence="1">The sequence shown here is derived from an EMBL/GenBank/DDBJ whole genome shotgun (WGS) entry which is preliminary data.</text>
</comment>
<reference evidence="1" key="1">
    <citation type="journal article" date="2021" name="PeerJ">
        <title>Extensive microbial diversity within the chicken gut microbiome revealed by metagenomics and culture.</title>
        <authorList>
            <person name="Gilroy R."/>
            <person name="Ravi A."/>
            <person name="Getino M."/>
            <person name="Pursley I."/>
            <person name="Horton D.L."/>
            <person name="Alikhan N.F."/>
            <person name="Baker D."/>
            <person name="Gharbi K."/>
            <person name="Hall N."/>
            <person name="Watson M."/>
            <person name="Adriaenssens E.M."/>
            <person name="Foster-Nyarko E."/>
            <person name="Jarju S."/>
            <person name="Secka A."/>
            <person name="Antonio M."/>
            <person name="Oren A."/>
            <person name="Chaudhuri R.R."/>
            <person name="La Ragione R."/>
            <person name="Hildebrand F."/>
            <person name="Pallen M.J."/>
        </authorList>
    </citation>
    <scope>NUCLEOTIDE SEQUENCE</scope>
    <source>
        <strain evidence="1">811</strain>
    </source>
</reference>
<reference evidence="1" key="2">
    <citation type="submission" date="2021-04" db="EMBL/GenBank/DDBJ databases">
        <authorList>
            <person name="Gilroy R."/>
        </authorList>
    </citation>
    <scope>NUCLEOTIDE SEQUENCE</scope>
    <source>
        <strain evidence="1">811</strain>
    </source>
</reference>
<evidence type="ECO:0000313" key="1">
    <source>
        <dbReference type="EMBL" id="HIX07835.1"/>
    </source>
</evidence>
<dbReference type="EMBL" id="DXFX01000068">
    <property type="protein sequence ID" value="HIX07835.1"/>
    <property type="molecule type" value="Genomic_DNA"/>
</dbReference>